<protein>
    <recommendedName>
        <fullName evidence="6">EGF-like domain-containing protein</fullName>
    </recommendedName>
</protein>
<keyword evidence="4 5" id="KW-1015">Disulfide bond</keyword>
<sequence>FCVSGCSLLIVYIEQCRSLEFNSVGTLKGKRLMNHLMLATEVTDKQFCGALCFLEDNCMSYNLITGSEAENHKCELNNATHEGHESDLVDYPGCIYRAAKDACDNDPCNGRGKCQIGFTQKGYRCVCSSGFTGLDCLSDIDECSEGTHSCDINADCSNTDGSYECICNRGFHGDGRICKDIDECTTNTHNCIADHLCNNTDGSFTCTSFTCKEIYDRNPQSENKAYEIVVGPEKIPVYCIMSATGMGPCGGGGWTLVMKMNGTKQTFHYDASLWTNKETFNLEGGETGLDGQETKLPTYWNTSFSKICVGMKVPGEVATRLIVINKTAESVYSLIVDGQYRPTPLGKDAWKSLVSPPGRLQPNCNKEGFNTSGNNTQNAGRARARIGILGNGENDCDSCDSRIGFGGGGATDDSITCGNAYWNNVKVKTMGYIFVQ</sequence>
<dbReference type="PANTHER" id="PTHR24050:SF25">
    <property type="entry name" value="COMPLEMENT COMPONENT C1Q RECEPTOR"/>
    <property type="match status" value="1"/>
</dbReference>
<keyword evidence="2" id="KW-0732">Signal</keyword>
<dbReference type="PANTHER" id="PTHR24050">
    <property type="entry name" value="PA14 DOMAIN-CONTAINING PROTEIN"/>
    <property type="match status" value="1"/>
</dbReference>
<dbReference type="Proteomes" id="UP001159428">
    <property type="component" value="Unassembled WGS sequence"/>
</dbReference>
<feature type="disulfide bond" evidence="5">
    <location>
        <begin position="108"/>
        <end position="125"/>
    </location>
</feature>
<comment type="caution">
    <text evidence="7">The sequence shown here is derived from an EMBL/GenBank/DDBJ whole genome shotgun (WGS) entry which is preliminary data.</text>
</comment>
<dbReference type="PROSITE" id="PS00010">
    <property type="entry name" value="ASX_HYDROXYL"/>
    <property type="match status" value="1"/>
</dbReference>
<evidence type="ECO:0000256" key="2">
    <source>
        <dbReference type="ARBA" id="ARBA00022729"/>
    </source>
</evidence>
<keyword evidence="8" id="KW-1185">Reference proteome</keyword>
<dbReference type="SMART" id="SM00181">
    <property type="entry name" value="EGF"/>
    <property type="match status" value="2"/>
</dbReference>
<evidence type="ECO:0000256" key="5">
    <source>
        <dbReference type="PROSITE-ProRule" id="PRU00076"/>
    </source>
</evidence>
<dbReference type="InterPro" id="IPR049883">
    <property type="entry name" value="NOTCH1_EGF-like"/>
</dbReference>
<evidence type="ECO:0000256" key="1">
    <source>
        <dbReference type="ARBA" id="ARBA00022536"/>
    </source>
</evidence>
<keyword evidence="1 5" id="KW-0245">EGF-like domain</keyword>
<dbReference type="PROSITE" id="PS50026">
    <property type="entry name" value="EGF_3"/>
    <property type="match status" value="2"/>
</dbReference>
<evidence type="ECO:0000256" key="4">
    <source>
        <dbReference type="ARBA" id="ARBA00023157"/>
    </source>
</evidence>
<feature type="domain" description="EGF-like" evidence="6">
    <location>
        <begin position="99"/>
        <end position="137"/>
    </location>
</feature>
<feature type="disulfide bond" evidence="5">
    <location>
        <begin position="127"/>
        <end position="136"/>
    </location>
</feature>
<evidence type="ECO:0000313" key="7">
    <source>
        <dbReference type="EMBL" id="CAH3044086.1"/>
    </source>
</evidence>
<dbReference type="SMART" id="SM00179">
    <property type="entry name" value="EGF_CA"/>
    <property type="match status" value="3"/>
</dbReference>
<reference evidence="7 8" key="1">
    <citation type="submission" date="2022-05" db="EMBL/GenBank/DDBJ databases">
        <authorList>
            <consortium name="Genoscope - CEA"/>
            <person name="William W."/>
        </authorList>
    </citation>
    <scope>NUCLEOTIDE SEQUENCE [LARGE SCALE GENOMIC DNA]</scope>
</reference>
<dbReference type="AlphaFoldDB" id="A0AAU9W6N3"/>
<evidence type="ECO:0000256" key="3">
    <source>
        <dbReference type="ARBA" id="ARBA00022737"/>
    </source>
</evidence>
<comment type="caution">
    <text evidence="5">Lacks conserved residue(s) required for the propagation of feature annotation.</text>
</comment>
<dbReference type="FunFam" id="2.10.25.10:FF:000038">
    <property type="entry name" value="Fibrillin 2"/>
    <property type="match status" value="1"/>
</dbReference>
<dbReference type="Pfam" id="PF12947">
    <property type="entry name" value="EGF_3"/>
    <property type="match status" value="1"/>
</dbReference>
<dbReference type="PROSITE" id="PS01187">
    <property type="entry name" value="EGF_CA"/>
    <property type="match status" value="2"/>
</dbReference>
<dbReference type="Pfam" id="PF07645">
    <property type="entry name" value="EGF_CA"/>
    <property type="match status" value="1"/>
</dbReference>
<dbReference type="InterPro" id="IPR024731">
    <property type="entry name" value="NELL2-like_EGF"/>
</dbReference>
<gene>
    <name evidence="7" type="ORF">PMEA_00030907</name>
</gene>
<evidence type="ECO:0000313" key="8">
    <source>
        <dbReference type="Proteomes" id="UP001159428"/>
    </source>
</evidence>
<dbReference type="CDD" id="cd00054">
    <property type="entry name" value="EGF_CA"/>
    <property type="match status" value="1"/>
</dbReference>
<dbReference type="SUPFAM" id="SSF57196">
    <property type="entry name" value="EGF/Laminin"/>
    <property type="match status" value="3"/>
</dbReference>
<dbReference type="GO" id="GO:0005509">
    <property type="term" value="F:calcium ion binding"/>
    <property type="evidence" value="ECO:0007669"/>
    <property type="project" value="InterPro"/>
</dbReference>
<organism evidence="7 8">
    <name type="scientific">Pocillopora meandrina</name>
    <dbReference type="NCBI Taxonomy" id="46732"/>
    <lineage>
        <taxon>Eukaryota</taxon>
        <taxon>Metazoa</taxon>
        <taxon>Cnidaria</taxon>
        <taxon>Anthozoa</taxon>
        <taxon>Hexacorallia</taxon>
        <taxon>Scleractinia</taxon>
        <taxon>Astrocoeniina</taxon>
        <taxon>Pocilloporidae</taxon>
        <taxon>Pocillopora</taxon>
    </lineage>
</organism>
<dbReference type="InterPro" id="IPR000742">
    <property type="entry name" value="EGF"/>
</dbReference>
<feature type="non-terminal residue" evidence="7">
    <location>
        <position position="1"/>
    </location>
</feature>
<name>A0AAU9W6N3_9CNID</name>
<feature type="domain" description="EGF-like" evidence="6">
    <location>
        <begin position="139"/>
        <end position="179"/>
    </location>
</feature>
<proteinExistence type="predicted"/>
<dbReference type="InterPro" id="IPR018097">
    <property type="entry name" value="EGF_Ca-bd_CS"/>
</dbReference>
<dbReference type="Gene3D" id="2.10.25.10">
    <property type="entry name" value="Laminin"/>
    <property type="match status" value="3"/>
</dbReference>
<dbReference type="PROSITE" id="PS01186">
    <property type="entry name" value="EGF_2"/>
    <property type="match status" value="2"/>
</dbReference>
<accession>A0AAU9W6N3</accession>
<dbReference type="PROSITE" id="PS00022">
    <property type="entry name" value="EGF_1"/>
    <property type="match status" value="1"/>
</dbReference>
<dbReference type="EMBL" id="CALNXJ010000007">
    <property type="protein sequence ID" value="CAH3044086.1"/>
    <property type="molecule type" value="Genomic_DNA"/>
</dbReference>
<evidence type="ECO:0000259" key="6">
    <source>
        <dbReference type="PROSITE" id="PS50026"/>
    </source>
</evidence>
<dbReference type="InterPro" id="IPR052235">
    <property type="entry name" value="Nephronectin_domain"/>
</dbReference>
<keyword evidence="3" id="KW-0677">Repeat</keyword>
<dbReference type="InterPro" id="IPR000152">
    <property type="entry name" value="EGF-type_Asp/Asn_hydroxyl_site"/>
</dbReference>
<dbReference type="InterPro" id="IPR001881">
    <property type="entry name" value="EGF-like_Ca-bd_dom"/>
</dbReference>